<gene>
    <name evidence="8" type="ORF">ABN401_04795</name>
</gene>
<feature type="chain" id="PRO_5045296649" evidence="7">
    <location>
        <begin position="17"/>
        <end position="309"/>
    </location>
</feature>
<dbReference type="PANTHER" id="PTHR33146">
    <property type="entry name" value="ENDONUCLEASE 4"/>
    <property type="match status" value="1"/>
</dbReference>
<evidence type="ECO:0000256" key="5">
    <source>
        <dbReference type="ARBA" id="ARBA00023157"/>
    </source>
</evidence>
<keyword evidence="9" id="KW-1185">Reference proteome</keyword>
<dbReference type="Gene3D" id="1.10.575.10">
    <property type="entry name" value="P1 Nuclease"/>
    <property type="match status" value="1"/>
</dbReference>
<sequence>MAGMVAWALALSPALAWTRPGHMVTAAIAFDDLEATDPDIIDRVAALLDNHPDRGPFEVAEDRSEGRERALRLMMECARWPDDARLTVHDQPSWHVQLRPVVRAEDPPLVEPDHGIVMDGLEAFRLNARVMANAAATPAQRAVSLCWVMHLAGDVHQPLHTAQLFSSAYPEGDRAGSLQFVIDPVSRRPETLHWFWDDSVHRSGDLDSVRARADDLQRRLPRTRLLQGTAPAVAADYPRWAEESFGLAVSFAYASGPLGGPSQSEARELPVPYARQAVTIAERRVALAGYRLADLLREAFATPTLSEGV</sequence>
<evidence type="ECO:0000256" key="7">
    <source>
        <dbReference type="SAM" id="SignalP"/>
    </source>
</evidence>
<dbReference type="Pfam" id="PF02265">
    <property type="entry name" value="S1-P1_nuclease"/>
    <property type="match status" value="1"/>
</dbReference>
<dbReference type="InterPro" id="IPR003154">
    <property type="entry name" value="S1/P1nuclease"/>
</dbReference>
<comment type="caution">
    <text evidence="8">The sequence shown here is derived from an EMBL/GenBank/DDBJ whole genome shotgun (WGS) entry which is preliminary data.</text>
</comment>
<dbReference type="CDD" id="cd11010">
    <property type="entry name" value="S1-P1_nuclease"/>
    <property type="match status" value="1"/>
</dbReference>
<reference evidence="8 9" key="1">
    <citation type="submission" date="2024-06" db="EMBL/GenBank/DDBJ databases">
        <title>Brevundimonas sp. C11.</title>
        <authorList>
            <person name="Maltman C."/>
        </authorList>
    </citation>
    <scope>NUCLEOTIDE SEQUENCE [LARGE SCALE GENOMIC DNA]</scope>
    <source>
        <strain evidence="8 9">C11</strain>
    </source>
</reference>
<dbReference type="PANTHER" id="PTHR33146:SF10">
    <property type="entry name" value="STRAND-SPECIFIC NUCLEASE, PUTATIVE-RELATED"/>
    <property type="match status" value="1"/>
</dbReference>
<keyword evidence="6" id="KW-0325">Glycoprotein</keyword>
<dbReference type="Proteomes" id="UP001445732">
    <property type="component" value="Unassembled WGS sequence"/>
</dbReference>
<evidence type="ECO:0000313" key="9">
    <source>
        <dbReference type="Proteomes" id="UP001445732"/>
    </source>
</evidence>
<protein>
    <submittedName>
        <fullName evidence="8">S1/P1 nuclease</fullName>
    </submittedName>
</protein>
<feature type="signal peptide" evidence="7">
    <location>
        <begin position="1"/>
        <end position="16"/>
    </location>
</feature>
<proteinExistence type="predicted"/>
<evidence type="ECO:0000256" key="2">
    <source>
        <dbReference type="ARBA" id="ARBA00022723"/>
    </source>
</evidence>
<dbReference type="SUPFAM" id="SSF48537">
    <property type="entry name" value="Phospholipase C/P1 nuclease"/>
    <property type="match status" value="1"/>
</dbReference>
<keyword evidence="2" id="KW-0479">Metal-binding</keyword>
<accession>A0ABV1NKY9</accession>
<dbReference type="RefSeq" id="WP_349683692.1">
    <property type="nucleotide sequence ID" value="NZ_JBEGDD010000003.1"/>
</dbReference>
<dbReference type="EMBL" id="JBEGDD010000003">
    <property type="protein sequence ID" value="MEQ7154525.1"/>
    <property type="molecule type" value="Genomic_DNA"/>
</dbReference>
<dbReference type="InterPro" id="IPR008947">
    <property type="entry name" value="PLipase_C/P1_nuclease_dom_sf"/>
</dbReference>
<evidence type="ECO:0000256" key="6">
    <source>
        <dbReference type="ARBA" id="ARBA00023180"/>
    </source>
</evidence>
<keyword evidence="4" id="KW-0378">Hydrolase</keyword>
<keyword evidence="3" id="KW-0255">Endonuclease</keyword>
<evidence type="ECO:0000256" key="3">
    <source>
        <dbReference type="ARBA" id="ARBA00022759"/>
    </source>
</evidence>
<name>A0ABV1NKY9_9CAUL</name>
<evidence type="ECO:0000256" key="4">
    <source>
        <dbReference type="ARBA" id="ARBA00022801"/>
    </source>
</evidence>
<evidence type="ECO:0000256" key="1">
    <source>
        <dbReference type="ARBA" id="ARBA00022722"/>
    </source>
</evidence>
<keyword evidence="1" id="KW-0540">Nuclease</keyword>
<organism evidence="8 9">
    <name type="scientific">Brevundimonas aurifodinae</name>
    <dbReference type="NCBI Taxonomy" id="1508312"/>
    <lineage>
        <taxon>Bacteria</taxon>
        <taxon>Pseudomonadati</taxon>
        <taxon>Pseudomonadota</taxon>
        <taxon>Alphaproteobacteria</taxon>
        <taxon>Caulobacterales</taxon>
        <taxon>Caulobacteraceae</taxon>
        <taxon>Brevundimonas</taxon>
    </lineage>
</organism>
<evidence type="ECO:0000313" key="8">
    <source>
        <dbReference type="EMBL" id="MEQ7154525.1"/>
    </source>
</evidence>
<keyword evidence="7" id="KW-0732">Signal</keyword>
<keyword evidence="5" id="KW-1015">Disulfide bond</keyword>